<feature type="transmembrane region" description="Helical" evidence="1">
    <location>
        <begin position="89"/>
        <end position="112"/>
    </location>
</feature>
<evidence type="ECO:0000313" key="3">
    <source>
        <dbReference type="Proteomes" id="UP000034022"/>
    </source>
</evidence>
<organism evidence="2 3">
    <name type="scientific">Candidatus Falkowbacteria bacterium GW2011_GWE1_38_31</name>
    <dbReference type="NCBI Taxonomy" id="1618638"/>
    <lineage>
        <taxon>Bacteria</taxon>
        <taxon>Candidatus Falkowiibacteriota</taxon>
    </lineage>
</organism>
<accession>A0A0G0MBD6</accession>
<dbReference type="AlphaFoldDB" id="A0A0G0MBD6"/>
<keyword evidence="1" id="KW-0472">Membrane</keyword>
<dbReference type="EMBL" id="LBUU01000001">
    <property type="protein sequence ID" value="KKQ71079.1"/>
    <property type="molecule type" value="Genomic_DNA"/>
</dbReference>
<dbReference type="Proteomes" id="UP000034022">
    <property type="component" value="Unassembled WGS sequence"/>
</dbReference>
<name>A0A0G0MBD6_9BACT</name>
<protein>
    <submittedName>
        <fullName evidence="2">Uncharacterized protein</fullName>
    </submittedName>
</protein>
<feature type="transmembrane region" description="Helical" evidence="1">
    <location>
        <begin position="31"/>
        <end position="52"/>
    </location>
</feature>
<gene>
    <name evidence="2" type="ORF">US91_C0001G0006</name>
</gene>
<reference evidence="2 3" key="1">
    <citation type="journal article" date="2015" name="Nature">
        <title>rRNA introns, odd ribosomes, and small enigmatic genomes across a large radiation of phyla.</title>
        <authorList>
            <person name="Brown C.T."/>
            <person name="Hug L.A."/>
            <person name="Thomas B.C."/>
            <person name="Sharon I."/>
            <person name="Castelle C.J."/>
            <person name="Singh A."/>
            <person name="Wilkins M.J."/>
            <person name="Williams K.H."/>
            <person name="Banfield J.F."/>
        </authorList>
    </citation>
    <scope>NUCLEOTIDE SEQUENCE [LARGE SCALE GENOMIC DNA]</scope>
</reference>
<evidence type="ECO:0000256" key="1">
    <source>
        <dbReference type="SAM" id="Phobius"/>
    </source>
</evidence>
<keyword evidence="1" id="KW-1133">Transmembrane helix</keyword>
<keyword evidence="1" id="KW-0812">Transmembrane</keyword>
<comment type="caution">
    <text evidence="2">The sequence shown here is derived from an EMBL/GenBank/DDBJ whole genome shotgun (WGS) entry which is preliminary data.</text>
</comment>
<sequence length="233" mass="27441">MTKNVFGIGLLLLLIVLHVLSSGILKLSGPANAFIYFTETMVLFVFYWIICIKANRLDILIKQNLNFQVINNITVLFLCLSLLNADFFFFGHNIITQIIYLIFFYCIVWYMLVKKYYFELKNAIYFIDKVRMTDYRISLIDVLGIQLLKKSFEIKVDLKTYIGDKRLNNTKLFTIDIEDEEWSKLKKSKDINIDLINKEVNWIIQEILRENKTKGENLIKTSYNNPPLSIIVH</sequence>
<evidence type="ECO:0000313" key="2">
    <source>
        <dbReference type="EMBL" id="KKQ71079.1"/>
    </source>
</evidence>
<proteinExistence type="predicted"/>